<dbReference type="EMBL" id="JBBPHU010000007">
    <property type="protein sequence ID" value="KAK7515592.1"/>
    <property type="molecule type" value="Genomic_DNA"/>
</dbReference>
<dbReference type="Proteomes" id="UP001363622">
    <property type="component" value="Unassembled WGS sequence"/>
</dbReference>
<reference evidence="3 4" key="1">
    <citation type="submission" date="2024-04" db="EMBL/GenBank/DDBJ databases">
        <title>Phyllosticta paracitricarpa is synonymous to the EU quarantine fungus P. citricarpa based on phylogenomic analyses.</title>
        <authorList>
            <consortium name="Lawrence Berkeley National Laboratory"/>
            <person name="Van Ingen-Buijs V.A."/>
            <person name="Van Westerhoven A.C."/>
            <person name="Haridas S."/>
            <person name="Skiadas P."/>
            <person name="Martin F."/>
            <person name="Groenewald J.Z."/>
            <person name="Crous P.W."/>
            <person name="Seidl M.F."/>
        </authorList>
    </citation>
    <scope>NUCLEOTIDE SEQUENCE [LARGE SCALE GENOMIC DNA]</scope>
    <source>
        <strain evidence="3 4">CBS 123371</strain>
    </source>
</reference>
<keyword evidence="2" id="KW-0472">Membrane</keyword>
<proteinExistence type="predicted"/>
<evidence type="ECO:0000313" key="3">
    <source>
        <dbReference type="EMBL" id="KAK7515592.1"/>
    </source>
</evidence>
<gene>
    <name evidence="3" type="ORF">IWZ03DRAFT_206942</name>
</gene>
<keyword evidence="4" id="KW-1185">Reference proteome</keyword>
<organism evidence="3 4">
    <name type="scientific">Phyllosticta citriasiana</name>
    <dbReference type="NCBI Taxonomy" id="595635"/>
    <lineage>
        <taxon>Eukaryota</taxon>
        <taxon>Fungi</taxon>
        <taxon>Dikarya</taxon>
        <taxon>Ascomycota</taxon>
        <taxon>Pezizomycotina</taxon>
        <taxon>Dothideomycetes</taxon>
        <taxon>Dothideomycetes incertae sedis</taxon>
        <taxon>Botryosphaeriales</taxon>
        <taxon>Phyllostictaceae</taxon>
        <taxon>Phyllosticta</taxon>
    </lineage>
</organism>
<name>A0ABR1KL16_9PEZI</name>
<sequence length="181" mass="20748">MRRGQGLKYCLSIGVFKSAFFLCGLHFRLPVQVSDPRSVRSLDAAMMVDDYSLGVAVLPRGRYQWQLTDAGENYSKQQSSASSTSLLLSTIQQHRQQTDYPPPPPPPPPSSSWSDITLLPMPIMPRLSFFLISGLLAPRTCHRRLQRRSIAYKSRRRRRHGFHCFQSVSLLWTQREGRKFP</sequence>
<keyword evidence="2" id="KW-0812">Transmembrane</keyword>
<feature type="region of interest" description="Disordered" evidence="1">
    <location>
        <begin position="86"/>
        <end position="114"/>
    </location>
</feature>
<evidence type="ECO:0000256" key="1">
    <source>
        <dbReference type="SAM" id="MobiDB-lite"/>
    </source>
</evidence>
<feature type="transmembrane region" description="Helical" evidence="2">
    <location>
        <begin position="7"/>
        <end position="27"/>
    </location>
</feature>
<feature type="transmembrane region" description="Helical" evidence="2">
    <location>
        <begin position="116"/>
        <end position="138"/>
    </location>
</feature>
<evidence type="ECO:0000313" key="4">
    <source>
        <dbReference type="Proteomes" id="UP001363622"/>
    </source>
</evidence>
<accession>A0ABR1KL16</accession>
<keyword evidence="2" id="KW-1133">Transmembrane helix</keyword>
<feature type="compositionally biased region" description="Pro residues" evidence="1">
    <location>
        <begin position="100"/>
        <end position="110"/>
    </location>
</feature>
<protein>
    <submittedName>
        <fullName evidence="3">Uncharacterized protein</fullName>
    </submittedName>
</protein>
<comment type="caution">
    <text evidence="3">The sequence shown here is derived from an EMBL/GenBank/DDBJ whole genome shotgun (WGS) entry which is preliminary data.</text>
</comment>
<evidence type="ECO:0000256" key="2">
    <source>
        <dbReference type="SAM" id="Phobius"/>
    </source>
</evidence>